<protein>
    <recommendedName>
        <fullName evidence="1">CRISPR system endoribonuclease Csx1-like HEPN domain-containing protein</fullName>
    </recommendedName>
</protein>
<feature type="domain" description="CRISPR system endoribonuclease Csx1-like HEPN" evidence="1">
    <location>
        <begin position="308"/>
        <end position="381"/>
    </location>
</feature>
<evidence type="ECO:0000259" key="1">
    <source>
        <dbReference type="Pfam" id="PF09455"/>
    </source>
</evidence>
<reference evidence="2" key="1">
    <citation type="journal article" date="2020" name="mSystems">
        <title>Genome- and Community-Level Interaction Insights into Carbon Utilization and Element Cycling Functions of Hydrothermarchaeota in Hydrothermal Sediment.</title>
        <authorList>
            <person name="Zhou Z."/>
            <person name="Liu Y."/>
            <person name="Xu W."/>
            <person name="Pan J."/>
            <person name="Luo Z.H."/>
            <person name="Li M."/>
        </authorList>
    </citation>
    <scope>NUCLEOTIDE SEQUENCE [LARGE SCALE GENOMIC DNA]</scope>
    <source>
        <strain evidence="2">SpSt-97</strain>
    </source>
</reference>
<organism evidence="2">
    <name type="scientific">Geoglobus ahangari</name>
    <dbReference type="NCBI Taxonomy" id="113653"/>
    <lineage>
        <taxon>Archaea</taxon>
        <taxon>Methanobacteriati</taxon>
        <taxon>Methanobacteriota</taxon>
        <taxon>Archaeoglobi</taxon>
        <taxon>Archaeoglobales</taxon>
        <taxon>Archaeoglobaceae</taxon>
        <taxon>Geoglobus</taxon>
    </lineage>
</organism>
<dbReference type="AlphaFoldDB" id="A0A7C3YES6"/>
<accession>A0A7C3YES6</accession>
<dbReference type="EMBL" id="DTPI01000021">
    <property type="protein sequence ID" value="HGE66059.1"/>
    <property type="molecule type" value="Genomic_DNA"/>
</dbReference>
<dbReference type="Gene3D" id="1.10.3740.10">
    <property type="entry name" value="SSO1389-like domains"/>
    <property type="match status" value="1"/>
</dbReference>
<dbReference type="SUPFAM" id="SSF160980">
    <property type="entry name" value="SSO1389-like"/>
    <property type="match status" value="1"/>
</dbReference>
<proteinExistence type="predicted"/>
<dbReference type="Gene3D" id="3.40.50.10640">
    <property type="entry name" value="SSO1389-like"/>
    <property type="match status" value="1"/>
</dbReference>
<name>A0A7C3YES6_9EURY</name>
<sequence>MKILAVFGKAGEYKEVKFEINGSVFCTYFVTEALRRYFGDGAEVLIFAPSSLLNLYGGMRGFESKLKELGHEGFRIFEIPSLGDWAKFSDVVVAIFLKLVEERPGNVIVNITTGLNIYTFALVDAVRRYVTYRQLERILQGGEFEAKVSSHPPPSTSEILKVELYDLPVMTFFSVPETDLDKLYEGNGKRAGEIGKRYADLKKKFRELLRELRIAFNSIRYNTPLAFYELLRFDLDTEETERGILAYCNEYLKNKINLDLRRVTNAFYAIAMMRSFKEFMNSLKEPSTEELKERFLELYKNSRLGLGVNGYFLHNDIERIESLISKHTFDGKRTILELEHKSSEFKSSKGFSKDMKRNFFAHSGFLKEWTEVELKNGKVILGWKKEWLNEIENWILKPEF</sequence>
<dbReference type="Pfam" id="PF09455">
    <property type="entry name" value="Csx1_HEPN"/>
    <property type="match status" value="1"/>
</dbReference>
<dbReference type="InterPro" id="IPR019016">
    <property type="entry name" value="Csx1-like_HEPN"/>
</dbReference>
<dbReference type="InterPro" id="IPR027419">
    <property type="entry name" value="CRISPR-assoc_Csx1_C"/>
</dbReference>
<gene>
    <name evidence="2" type="ORF">ENX77_02865</name>
</gene>
<evidence type="ECO:0000313" key="2">
    <source>
        <dbReference type="EMBL" id="HGE66059.1"/>
    </source>
</evidence>
<comment type="caution">
    <text evidence="2">The sequence shown here is derived from an EMBL/GenBank/DDBJ whole genome shotgun (WGS) entry which is preliminary data.</text>
</comment>